<reference evidence="6" key="1">
    <citation type="submission" date="2021-01" db="EMBL/GenBank/DDBJ databases">
        <authorList>
            <person name="Corre E."/>
            <person name="Pelletier E."/>
            <person name="Niang G."/>
            <person name="Scheremetjew M."/>
            <person name="Finn R."/>
            <person name="Kale V."/>
            <person name="Holt S."/>
            <person name="Cochrane G."/>
            <person name="Meng A."/>
            <person name="Brown T."/>
            <person name="Cohen L."/>
        </authorList>
    </citation>
    <scope>NUCLEOTIDE SEQUENCE</scope>
    <source>
        <strain evidence="6">CCMP 769</strain>
    </source>
</reference>
<comment type="similarity">
    <text evidence="5">Belongs to the PRA1 family.</text>
</comment>
<name>A0A7S3EHG3_9RHOD</name>
<dbReference type="InterPro" id="IPR004895">
    <property type="entry name" value="Prenylated_rab_accept_PRA1"/>
</dbReference>
<proteinExistence type="inferred from homology"/>
<dbReference type="GO" id="GO:0016020">
    <property type="term" value="C:membrane"/>
    <property type="evidence" value="ECO:0007669"/>
    <property type="project" value="UniProtKB-SubCell"/>
</dbReference>
<protein>
    <recommendedName>
        <fullName evidence="5">PRA1 family protein</fullName>
    </recommendedName>
</protein>
<evidence type="ECO:0000256" key="5">
    <source>
        <dbReference type="RuleBase" id="RU363107"/>
    </source>
</evidence>
<keyword evidence="2 5" id="KW-0812">Transmembrane</keyword>
<feature type="transmembrane region" description="Helical" evidence="5">
    <location>
        <begin position="117"/>
        <end position="134"/>
    </location>
</feature>
<evidence type="ECO:0000256" key="4">
    <source>
        <dbReference type="ARBA" id="ARBA00023136"/>
    </source>
</evidence>
<dbReference type="Pfam" id="PF03208">
    <property type="entry name" value="PRA1"/>
    <property type="match status" value="1"/>
</dbReference>
<keyword evidence="3 5" id="KW-1133">Transmembrane helix</keyword>
<evidence type="ECO:0000256" key="1">
    <source>
        <dbReference type="ARBA" id="ARBA00004141"/>
    </source>
</evidence>
<gene>
    <name evidence="6" type="ORF">RMAR00112_LOCUS19721</name>
</gene>
<feature type="transmembrane region" description="Helical" evidence="5">
    <location>
        <begin position="140"/>
        <end position="157"/>
    </location>
</feature>
<dbReference type="GO" id="GO:0005794">
    <property type="term" value="C:Golgi apparatus"/>
    <property type="evidence" value="ECO:0007669"/>
    <property type="project" value="TreeGrafter"/>
</dbReference>
<sequence>MGSGEDLFVKVRLWSNEVAQELMNREWRIPPRPWSELFEKFTIPKRDARTIGSRMYLNLNYYQTNYVVMVAFTIIFFILRHRWSLFVVGTIIAGWVFATSMKPVIISGRKIRRKEKFYFMCVVTIVLPAVTGVTKAFFTYFLVITSIICLHALFRHTNVRHKVTDIRQQVNDNW</sequence>
<organism evidence="6">
    <name type="scientific">Rhodosorus marinus</name>
    <dbReference type="NCBI Taxonomy" id="101924"/>
    <lineage>
        <taxon>Eukaryota</taxon>
        <taxon>Rhodophyta</taxon>
        <taxon>Stylonematophyceae</taxon>
        <taxon>Stylonematales</taxon>
        <taxon>Stylonemataceae</taxon>
        <taxon>Rhodosorus</taxon>
    </lineage>
</organism>
<feature type="transmembrane region" description="Helical" evidence="5">
    <location>
        <begin position="59"/>
        <end position="79"/>
    </location>
</feature>
<keyword evidence="4 5" id="KW-0472">Membrane</keyword>
<dbReference type="PANTHER" id="PTHR19317">
    <property type="entry name" value="PRENYLATED RAB ACCEPTOR 1-RELATED"/>
    <property type="match status" value="1"/>
</dbReference>
<dbReference type="AlphaFoldDB" id="A0A7S3EHG3"/>
<dbReference type="EMBL" id="HBHW01025420">
    <property type="protein sequence ID" value="CAE0051721.1"/>
    <property type="molecule type" value="Transcribed_RNA"/>
</dbReference>
<accession>A0A7S3EHG3</accession>
<dbReference type="PANTHER" id="PTHR19317:SF0">
    <property type="entry name" value="PRENYLATED RAB ACCEPTOR PROTEIN 1"/>
    <property type="match status" value="1"/>
</dbReference>
<evidence type="ECO:0000256" key="2">
    <source>
        <dbReference type="ARBA" id="ARBA00022692"/>
    </source>
</evidence>
<comment type="subcellular location">
    <subcellularLocation>
        <location evidence="1 5">Membrane</location>
        <topology evidence="1 5">Multi-pass membrane protein</topology>
    </subcellularLocation>
</comment>
<feature type="transmembrane region" description="Helical" evidence="5">
    <location>
        <begin position="85"/>
        <end position="105"/>
    </location>
</feature>
<evidence type="ECO:0000313" key="6">
    <source>
        <dbReference type="EMBL" id="CAE0051721.1"/>
    </source>
</evidence>
<evidence type="ECO:0000256" key="3">
    <source>
        <dbReference type="ARBA" id="ARBA00022989"/>
    </source>
</evidence>